<reference evidence="1 2" key="1">
    <citation type="submission" date="2020-02" db="EMBL/GenBank/DDBJ databases">
        <title>Comparative genomics of sulfur disproportionating microorganisms.</title>
        <authorList>
            <person name="Ward L.M."/>
            <person name="Bertran E."/>
            <person name="Johnston D.T."/>
        </authorList>
    </citation>
    <scope>NUCLEOTIDE SEQUENCE [LARGE SCALE GENOMIC DNA]</scope>
    <source>
        <strain evidence="1 2">DSM 3696</strain>
    </source>
</reference>
<keyword evidence="2" id="KW-1185">Reference proteome</keyword>
<gene>
    <name evidence="1" type="ORF">G3N56_03525</name>
</gene>
<name>A0A7K3NI04_9BACT</name>
<accession>A0A7K3NI04</accession>
<dbReference type="RefSeq" id="WP_163300868.1">
    <property type="nucleotide sequence ID" value="NZ_JAAGRQ010000010.1"/>
</dbReference>
<comment type="caution">
    <text evidence="1">The sequence shown here is derived from an EMBL/GenBank/DDBJ whole genome shotgun (WGS) entry which is preliminary data.</text>
</comment>
<proteinExistence type="predicted"/>
<dbReference type="AlphaFoldDB" id="A0A7K3NI04"/>
<evidence type="ECO:0000313" key="2">
    <source>
        <dbReference type="Proteomes" id="UP000469724"/>
    </source>
</evidence>
<organism evidence="1 2">
    <name type="scientific">Desulfolutivibrio sulfodismutans</name>
    <dbReference type="NCBI Taxonomy" id="63561"/>
    <lineage>
        <taxon>Bacteria</taxon>
        <taxon>Pseudomonadati</taxon>
        <taxon>Thermodesulfobacteriota</taxon>
        <taxon>Desulfovibrionia</taxon>
        <taxon>Desulfovibrionales</taxon>
        <taxon>Desulfovibrionaceae</taxon>
        <taxon>Desulfolutivibrio</taxon>
    </lineage>
</organism>
<dbReference type="EMBL" id="JAAGRQ010000010">
    <property type="protein sequence ID" value="NDY55812.1"/>
    <property type="molecule type" value="Genomic_DNA"/>
</dbReference>
<dbReference type="Proteomes" id="UP000469724">
    <property type="component" value="Unassembled WGS sequence"/>
</dbReference>
<sequence>MRNTPEADRVRLVIQGLSVGGKQSVPYPLIYEALACADEPAKARVRRLINEMVKRRELIRVEEGVIRFNPDTDEKRQGEFYHRIWRAIRSAKPGFSYHDLASVACVSYDHVRKYSQWLADVGYLERHGMRSQAYLFRATEAAKNRVDTPWPPRKIRDPFEAEKRSSLEIVRLFLTHDLYQPAIKKKIVANCRVILARFEKEDDADESEAVD</sequence>
<evidence type="ECO:0000313" key="1">
    <source>
        <dbReference type="EMBL" id="NDY55812.1"/>
    </source>
</evidence>
<protein>
    <submittedName>
        <fullName evidence="1">Uncharacterized protein</fullName>
    </submittedName>
</protein>